<keyword evidence="2" id="KW-1185">Reference proteome</keyword>
<dbReference type="OrthoDB" id="2864574at2"/>
<proteinExistence type="predicted"/>
<evidence type="ECO:0000313" key="2">
    <source>
        <dbReference type="Proteomes" id="UP000193435"/>
    </source>
</evidence>
<protein>
    <submittedName>
        <fullName evidence="1">Uncharacterized protein</fullName>
    </submittedName>
</protein>
<name>A0A1X7MQ21_9LACT</name>
<sequence length="148" mass="17221">MDFLSEGKRTIKADVRYEDVYTKLSEKTDMTISEIFYLCVLIGFHSKRKSNDFIVGRKELRVTYFDDTQKSVLYAIANGLKPLSELTGTEAINSVVREYQKYSNGGMDILIEDVFKDRYQDGILQGSYTKYEIDILKYVYENITELPF</sequence>
<reference evidence="1 2" key="1">
    <citation type="submission" date="2017-04" db="EMBL/GenBank/DDBJ databases">
        <authorList>
            <person name="Afonso C.L."/>
            <person name="Miller P.J."/>
            <person name="Scott M.A."/>
            <person name="Spackman E."/>
            <person name="Goraichik I."/>
            <person name="Dimitrov K.M."/>
            <person name="Suarez D.L."/>
            <person name="Swayne D.E."/>
        </authorList>
    </citation>
    <scope>NUCLEOTIDE SEQUENCE [LARGE SCALE GENOMIC DNA]</scope>
    <source>
        <strain evidence="1 2">LMG26642</strain>
    </source>
</reference>
<dbReference type="EMBL" id="FXBJ01000002">
    <property type="protein sequence ID" value="SMH26441.1"/>
    <property type="molecule type" value="Genomic_DNA"/>
</dbReference>
<accession>A0A1X7MQ21</accession>
<gene>
    <name evidence="1" type="ORF">SAMN04488700_0129</name>
</gene>
<evidence type="ECO:0000313" key="1">
    <source>
        <dbReference type="EMBL" id="SMH26441.1"/>
    </source>
</evidence>
<dbReference type="AlphaFoldDB" id="A0A1X7MQ21"/>
<dbReference type="Proteomes" id="UP000193435">
    <property type="component" value="Unassembled WGS sequence"/>
</dbReference>
<dbReference type="RefSeq" id="WP_085558513.1">
    <property type="nucleotide sequence ID" value="NZ_FOAH01000011.1"/>
</dbReference>
<organism evidence="1 2">
    <name type="scientific">Carnobacterium iners</name>
    <dbReference type="NCBI Taxonomy" id="1073423"/>
    <lineage>
        <taxon>Bacteria</taxon>
        <taxon>Bacillati</taxon>
        <taxon>Bacillota</taxon>
        <taxon>Bacilli</taxon>
        <taxon>Lactobacillales</taxon>
        <taxon>Carnobacteriaceae</taxon>
        <taxon>Carnobacterium</taxon>
    </lineage>
</organism>